<evidence type="ECO:0000313" key="4">
    <source>
        <dbReference type="EMBL" id="QEG37149.1"/>
    </source>
</evidence>
<feature type="signal peptide" evidence="2">
    <location>
        <begin position="1"/>
        <end position="25"/>
    </location>
</feature>
<reference evidence="4 5" key="1">
    <citation type="submission" date="2019-08" db="EMBL/GenBank/DDBJ databases">
        <title>Deep-cultivation of Planctomycetes and their phenomic and genomic characterization uncovers novel biology.</title>
        <authorList>
            <person name="Wiegand S."/>
            <person name="Jogler M."/>
            <person name="Boedeker C."/>
            <person name="Pinto D."/>
            <person name="Vollmers J."/>
            <person name="Rivas-Marin E."/>
            <person name="Kohn T."/>
            <person name="Peeters S.H."/>
            <person name="Heuer A."/>
            <person name="Rast P."/>
            <person name="Oberbeckmann S."/>
            <person name="Bunk B."/>
            <person name="Jeske O."/>
            <person name="Meyerdierks A."/>
            <person name="Storesund J.E."/>
            <person name="Kallscheuer N."/>
            <person name="Luecker S."/>
            <person name="Lage O.M."/>
            <person name="Pohl T."/>
            <person name="Merkel B.J."/>
            <person name="Hornburger P."/>
            <person name="Mueller R.-W."/>
            <person name="Bruemmer F."/>
            <person name="Labrenz M."/>
            <person name="Spormann A.M."/>
            <person name="Op den Camp H."/>
            <person name="Overmann J."/>
            <person name="Amann R."/>
            <person name="Jetten M.S.M."/>
            <person name="Mascher T."/>
            <person name="Medema M.H."/>
            <person name="Devos D.P."/>
            <person name="Kaster A.-K."/>
            <person name="Ovreas L."/>
            <person name="Rohde M."/>
            <person name="Galperin M.Y."/>
            <person name="Jogler C."/>
        </authorList>
    </citation>
    <scope>NUCLEOTIDE SEQUENCE [LARGE SCALE GENOMIC DNA]</scope>
    <source>
        <strain evidence="4 5">Pr1d</strain>
    </source>
</reference>
<dbReference type="OrthoDB" id="241105at2"/>
<feature type="compositionally biased region" description="Basic and acidic residues" evidence="1">
    <location>
        <begin position="492"/>
        <end position="514"/>
    </location>
</feature>
<feature type="region of interest" description="Disordered" evidence="1">
    <location>
        <begin position="565"/>
        <end position="596"/>
    </location>
</feature>
<feature type="compositionally biased region" description="Low complexity" evidence="1">
    <location>
        <begin position="571"/>
        <end position="596"/>
    </location>
</feature>
<sequence length="596" mass="65408" precursor="true">MSEMAKTLAFVAAAALALMAAFVVAPRENTFDVESLVGQRLNEFDIDAPKRLKIVKFNPETASTNEFEVAEENGLWTIPSKQGYPADAAKQMAEAATCLIDREVLRVAASSASQHADLGVVDPTSSNLDSQDEGVGIRVTMSDNNNDNLTDMIVGKPVKDAEGQYYVRRTNQDVVYVVTLDPEKLSTNFQDWIEDDLLKINSFDIRKVAIKDYSAEMMITLAGIQMDWDRRAEMTLTYDADTSEWQAESLQEFDKDGKKYIDFTIADDEELNQEALKDLADGLDDLLLVDVERKPAGLSADLKAGDDFMKDNAAATSLMARGFAPVAIGPNKQSDILSSEGEVTASLQDGVEYVLRFGNLQMDTETGETKPVETEEGAAPSGDNIHRYLFVMARFNENMIEKPELEELPALPEDSKEDADTESGEDASAAEEPASDESASDDSEAEESDEASTDTETPPTDEATPEDESNAEDSEDADENADAESDETDSEETSKDEELADIIEKRKSIEEENQRRLDEYQAKIKEGKERVAELNERFGDWYYVISNDVYQKIHLGLDKLVKKKEAEGETGEAASAADEGVPGLPNLPLGGAPAPQ</sequence>
<feature type="domain" description="DUF4340" evidence="3">
    <location>
        <begin position="76"/>
        <end position="298"/>
    </location>
</feature>
<protein>
    <recommendedName>
        <fullName evidence="3">DUF4340 domain-containing protein</fullName>
    </recommendedName>
</protein>
<dbReference type="AlphaFoldDB" id="A0A5B9QGT9"/>
<dbReference type="RefSeq" id="WP_148075425.1">
    <property type="nucleotide sequence ID" value="NZ_CP042913.1"/>
</dbReference>
<gene>
    <name evidence="4" type="ORF">Pr1d_44890</name>
</gene>
<keyword evidence="2" id="KW-0732">Signal</keyword>
<evidence type="ECO:0000259" key="3">
    <source>
        <dbReference type="Pfam" id="PF14238"/>
    </source>
</evidence>
<evidence type="ECO:0000313" key="5">
    <source>
        <dbReference type="Proteomes" id="UP000323917"/>
    </source>
</evidence>
<dbReference type="Pfam" id="PF14238">
    <property type="entry name" value="DUF4340"/>
    <property type="match status" value="1"/>
</dbReference>
<evidence type="ECO:0000256" key="1">
    <source>
        <dbReference type="SAM" id="MobiDB-lite"/>
    </source>
</evidence>
<evidence type="ECO:0000256" key="2">
    <source>
        <dbReference type="SAM" id="SignalP"/>
    </source>
</evidence>
<name>A0A5B9QGT9_9BACT</name>
<dbReference type="KEGG" id="bgok:Pr1d_44890"/>
<dbReference type="Proteomes" id="UP000323917">
    <property type="component" value="Chromosome"/>
</dbReference>
<proteinExistence type="predicted"/>
<feature type="region of interest" description="Disordered" evidence="1">
    <location>
        <begin position="403"/>
        <end position="514"/>
    </location>
</feature>
<keyword evidence="5" id="KW-1185">Reference proteome</keyword>
<feature type="compositionally biased region" description="Acidic residues" evidence="1">
    <location>
        <begin position="463"/>
        <end position="491"/>
    </location>
</feature>
<feature type="compositionally biased region" description="Acidic residues" evidence="1">
    <location>
        <begin position="415"/>
        <end position="453"/>
    </location>
</feature>
<feature type="region of interest" description="Disordered" evidence="1">
    <location>
        <begin position="362"/>
        <end position="381"/>
    </location>
</feature>
<dbReference type="InterPro" id="IPR025641">
    <property type="entry name" value="DUF4340"/>
</dbReference>
<organism evidence="4 5">
    <name type="scientific">Bythopirellula goksoeyrii</name>
    <dbReference type="NCBI Taxonomy" id="1400387"/>
    <lineage>
        <taxon>Bacteria</taxon>
        <taxon>Pseudomonadati</taxon>
        <taxon>Planctomycetota</taxon>
        <taxon>Planctomycetia</taxon>
        <taxon>Pirellulales</taxon>
        <taxon>Lacipirellulaceae</taxon>
        <taxon>Bythopirellula</taxon>
    </lineage>
</organism>
<accession>A0A5B9QGT9</accession>
<dbReference type="EMBL" id="CP042913">
    <property type="protein sequence ID" value="QEG37149.1"/>
    <property type="molecule type" value="Genomic_DNA"/>
</dbReference>
<feature type="chain" id="PRO_5022788034" description="DUF4340 domain-containing protein" evidence="2">
    <location>
        <begin position="26"/>
        <end position="596"/>
    </location>
</feature>